<feature type="compositionally biased region" description="Low complexity" evidence="1">
    <location>
        <begin position="504"/>
        <end position="526"/>
    </location>
</feature>
<dbReference type="RefSeq" id="XP_040771002.1">
    <property type="nucleotide sequence ID" value="XM_040922799.1"/>
</dbReference>
<feature type="compositionally biased region" description="Polar residues" evidence="1">
    <location>
        <begin position="528"/>
        <end position="542"/>
    </location>
</feature>
<feature type="compositionally biased region" description="Polar residues" evidence="1">
    <location>
        <begin position="346"/>
        <end position="364"/>
    </location>
</feature>
<feature type="compositionally biased region" description="Low complexity" evidence="1">
    <location>
        <begin position="380"/>
        <end position="400"/>
    </location>
</feature>
<dbReference type="OrthoDB" id="5241404at2759"/>
<evidence type="ECO:0000256" key="1">
    <source>
        <dbReference type="SAM" id="MobiDB-lite"/>
    </source>
</evidence>
<dbReference type="Proteomes" id="UP000803844">
    <property type="component" value="Unassembled WGS sequence"/>
</dbReference>
<keyword evidence="3" id="KW-1185">Reference proteome</keyword>
<evidence type="ECO:0000313" key="2">
    <source>
        <dbReference type="EMBL" id="KAF3760023.1"/>
    </source>
</evidence>
<gene>
    <name evidence="2" type="ORF">M406DRAFT_353975</name>
</gene>
<feature type="region of interest" description="Disordered" evidence="1">
    <location>
        <begin position="331"/>
        <end position="416"/>
    </location>
</feature>
<accession>A0A9P5CHL0</accession>
<name>A0A9P5CHL0_CRYP1</name>
<dbReference type="SUPFAM" id="SSF53098">
    <property type="entry name" value="Ribonuclease H-like"/>
    <property type="match status" value="1"/>
</dbReference>
<reference evidence="2" key="1">
    <citation type="journal article" date="2020" name="Phytopathology">
        <title>Genome sequence of the chestnut blight fungus Cryphonectria parasitica EP155: A fundamental resource for an archetypical invasive plant pathogen.</title>
        <authorList>
            <person name="Crouch J.A."/>
            <person name="Dawe A."/>
            <person name="Aerts A."/>
            <person name="Barry K."/>
            <person name="Churchill A.C.L."/>
            <person name="Grimwood J."/>
            <person name="Hillman B."/>
            <person name="Milgroom M.G."/>
            <person name="Pangilinan J."/>
            <person name="Smith M."/>
            <person name="Salamov A."/>
            <person name="Schmutz J."/>
            <person name="Yadav J."/>
            <person name="Grigoriev I.V."/>
            <person name="Nuss D."/>
        </authorList>
    </citation>
    <scope>NUCLEOTIDE SEQUENCE</scope>
    <source>
        <strain evidence="2">EP155</strain>
    </source>
</reference>
<dbReference type="InterPro" id="IPR012337">
    <property type="entry name" value="RNaseH-like_sf"/>
</dbReference>
<protein>
    <submittedName>
        <fullName evidence="2">Uncharacterized protein</fullName>
    </submittedName>
</protein>
<evidence type="ECO:0000313" key="3">
    <source>
        <dbReference type="Proteomes" id="UP000803844"/>
    </source>
</evidence>
<organism evidence="2 3">
    <name type="scientific">Cryphonectria parasitica (strain ATCC 38755 / EP155)</name>
    <dbReference type="NCBI Taxonomy" id="660469"/>
    <lineage>
        <taxon>Eukaryota</taxon>
        <taxon>Fungi</taxon>
        <taxon>Dikarya</taxon>
        <taxon>Ascomycota</taxon>
        <taxon>Pezizomycotina</taxon>
        <taxon>Sordariomycetes</taxon>
        <taxon>Sordariomycetidae</taxon>
        <taxon>Diaporthales</taxon>
        <taxon>Cryphonectriaceae</taxon>
        <taxon>Cryphonectria-Endothia species complex</taxon>
        <taxon>Cryphonectria</taxon>
    </lineage>
</organism>
<proteinExistence type="predicted"/>
<dbReference type="EMBL" id="MU032354">
    <property type="protein sequence ID" value="KAF3760023.1"/>
    <property type="molecule type" value="Genomic_DNA"/>
</dbReference>
<sequence length="559" mass="62958">MEHVDEGQIGARGRESQLNEDTLFVFFKMHTNMDFQLDQLAAVTDQGDQINLIFRTTIRNNTSPVVFRMPREAYDKKGRGEDRDVILVAFNGLMDDHVLLIKGMRGWGVTMPDWRIADVAPAFSIEHKVKSEDMKLAVLAHRFVPFYDHVNLDAASDAIATLHLTKTALSSWEASIVAFTCHVDFFSMTVGLYIVPHGKNPLAIPILTGKDADPDTDLPPERIKEVVQRLQVCGAAEPFDGLDGYYARSVVYRARSAVEAEKALKEMATERDHLITKKQLAEAAENRRRETELAEPVRLAALEVVALSGGEEHPLFPQEFVDNFLREPFVQQPAKQPSDAHATPGPRNQKQSPLEQQSRQNTPQIVEARSRQPTPRTMEPPAQQQPPQQHSQQSTPQLAQWAIQQPSRQPAQQATQLALDETTPPFAFVHQTYSHPMQQFGAQEAPEQQQPVEQLGQQNFSQALYHFSQQTLGQGMQHFDPHSTPMAQLFGLLSFQQPPFQPDFQQQGFQQPMAQQQTQQLTQDSADTFMQETFNSFPQQPYEQAGGTSGQQFVQQTSN</sequence>
<feature type="compositionally biased region" description="Polar residues" evidence="1">
    <location>
        <begin position="550"/>
        <end position="559"/>
    </location>
</feature>
<feature type="region of interest" description="Disordered" evidence="1">
    <location>
        <begin position="504"/>
        <end position="559"/>
    </location>
</feature>
<dbReference type="AlphaFoldDB" id="A0A9P5CHL0"/>
<comment type="caution">
    <text evidence="2">The sequence shown here is derived from an EMBL/GenBank/DDBJ whole genome shotgun (WGS) entry which is preliminary data.</text>
</comment>
<feature type="compositionally biased region" description="Polar residues" evidence="1">
    <location>
        <begin position="402"/>
        <end position="416"/>
    </location>
</feature>
<dbReference type="GeneID" id="63839928"/>